<comment type="caution">
    <text evidence="1">The sequence shown here is derived from an EMBL/GenBank/DDBJ whole genome shotgun (WGS) entry which is preliminary data.</text>
</comment>
<name>A0A2R5G8E7_9STRA</name>
<organism evidence="1 2">
    <name type="scientific">Hondaea fermentalgiana</name>
    <dbReference type="NCBI Taxonomy" id="2315210"/>
    <lineage>
        <taxon>Eukaryota</taxon>
        <taxon>Sar</taxon>
        <taxon>Stramenopiles</taxon>
        <taxon>Bigyra</taxon>
        <taxon>Labyrinthulomycetes</taxon>
        <taxon>Thraustochytrida</taxon>
        <taxon>Thraustochytriidae</taxon>
        <taxon>Hondaea</taxon>
    </lineage>
</organism>
<evidence type="ECO:0008006" key="3">
    <source>
        <dbReference type="Google" id="ProtNLM"/>
    </source>
</evidence>
<gene>
    <name evidence="1" type="ORF">FCC1311_035542</name>
</gene>
<dbReference type="SUPFAM" id="SSF88697">
    <property type="entry name" value="PUA domain-like"/>
    <property type="match status" value="1"/>
</dbReference>
<dbReference type="InterPro" id="IPR015947">
    <property type="entry name" value="PUA-like_sf"/>
</dbReference>
<accession>A0A2R5G8E7</accession>
<dbReference type="Proteomes" id="UP000241890">
    <property type="component" value="Unassembled WGS sequence"/>
</dbReference>
<evidence type="ECO:0000313" key="2">
    <source>
        <dbReference type="Proteomes" id="UP000241890"/>
    </source>
</evidence>
<dbReference type="InParanoid" id="A0A2R5G8E7"/>
<dbReference type="EMBL" id="BEYU01000029">
    <property type="protein sequence ID" value="GBG27332.1"/>
    <property type="molecule type" value="Genomic_DNA"/>
</dbReference>
<sequence length="123" mass="13480">MSSIMVARKTIDIRRTTEAIQGLRTGDLIRFRGAHQTCIVRIKAAIPYQDVQTALEHEPLAKLYPQMAHPAEALELISKHINADEAVYALHFDVADNPLSQPDWATTSASASAISAAFKSPVK</sequence>
<reference evidence="1 2" key="1">
    <citation type="submission" date="2017-12" db="EMBL/GenBank/DDBJ databases">
        <title>Sequencing, de novo assembly and annotation of complete genome of a new Thraustochytrid species, strain FCC1311.</title>
        <authorList>
            <person name="Sedici K."/>
            <person name="Godart F."/>
            <person name="Aiese Cigliano R."/>
            <person name="Sanseverino W."/>
            <person name="Barakat M."/>
            <person name="Ortet P."/>
            <person name="Marechal E."/>
            <person name="Cagnac O."/>
            <person name="Amato A."/>
        </authorList>
    </citation>
    <scope>NUCLEOTIDE SEQUENCE [LARGE SCALE GENOMIC DNA]</scope>
</reference>
<dbReference type="AlphaFoldDB" id="A0A2R5G8E7"/>
<proteinExistence type="predicted"/>
<protein>
    <recommendedName>
        <fullName evidence="3">ASCH domain-containing protein</fullName>
    </recommendedName>
</protein>
<dbReference type="Gene3D" id="2.30.130.30">
    <property type="entry name" value="Hypothetical protein"/>
    <property type="match status" value="1"/>
</dbReference>
<evidence type="ECO:0000313" key="1">
    <source>
        <dbReference type="EMBL" id="GBG27332.1"/>
    </source>
</evidence>
<keyword evidence="2" id="KW-1185">Reference proteome</keyword>